<comment type="caution">
    <text evidence="2">The sequence shown here is derived from an EMBL/GenBank/DDBJ whole genome shotgun (WGS) entry which is preliminary data.</text>
</comment>
<dbReference type="EMBL" id="SOHM01000013">
    <property type="protein sequence ID" value="TFD91857.1"/>
    <property type="molecule type" value="Genomic_DNA"/>
</dbReference>
<sequence length="271" mass="30243">MNTRWTLITVTWNSAETLRRFWGTRPPENVQWIVVDNASTDSSVGTAESLGAASVIALEKNIGFGAANNRALALATGEYIAFVNPDVSVEYDDLDGLARMIDVRGGLVAPQLVNPDGSLQANGRGMPTLSNKIRNRTRTTPGIEDSYNIYASSGEARYVVWVMGAVVAGSAQTIQALKGWNEKFFLYYEDSEIGVRAWREGYTVVLDGAFRWVHGWARETKTFRLRPWMREIASMTRFYSLFPEFLWRKGKIASRHGSAHQKVGRVLAEIS</sequence>
<dbReference type="OrthoDB" id="9771846at2"/>
<dbReference type="Pfam" id="PF00535">
    <property type="entry name" value="Glycos_transf_2"/>
    <property type="match status" value="1"/>
</dbReference>
<dbReference type="Proteomes" id="UP000298468">
    <property type="component" value="Unassembled WGS sequence"/>
</dbReference>
<organism evidence="2 3">
    <name type="scientific">Cryobacterium lactosi</name>
    <dbReference type="NCBI Taxonomy" id="1259202"/>
    <lineage>
        <taxon>Bacteria</taxon>
        <taxon>Bacillati</taxon>
        <taxon>Actinomycetota</taxon>
        <taxon>Actinomycetes</taxon>
        <taxon>Micrococcales</taxon>
        <taxon>Microbacteriaceae</taxon>
        <taxon>Cryobacterium</taxon>
    </lineage>
</organism>
<dbReference type="Gene3D" id="3.90.550.10">
    <property type="entry name" value="Spore Coat Polysaccharide Biosynthesis Protein SpsA, Chain A"/>
    <property type="match status" value="1"/>
</dbReference>
<protein>
    <submittedName>
        <fullName evidence="2">Glycosyltransferase family 2 protein</fullName>
    </submittedName>
</protein>
<evidence type="ECO:0000313" key="2">
    <source>
        <dbReference type="EMBL" id="TFD91857.1"/>
    </source>
</evidence>
<proteinExistence type="predicted"/>
<dbReference type="PANTHER" id="PTHR43179">
    <property type="entry name" value="RHAMNOSYLTRANSFERASE WBBL"/>
    <property type="match status" value="1"/>
</dbReference>
<name>A0A4R9BXA0_9MICO</name>
<gene>
    <name evidence="2" type="ORF">E3T61_07730</name>
</gene>
<accession>A0A4R9BXA0</accession>
<dbReference type="RefSeq" id="WP_134640294.1">
    <property type="nucleotide sequence ID" value="NZ_SOHM01000013.1"/>
</dbReference>
<dbReference type="AlphaFoldDB" id="A0A4R9BXA0"/>
<dbReference type="InterPro" id="IPR001173">
    <property type="entry name" value="Glyco_trans_2-like"/>
</dbReference>
<feature type="domain" description="Glycosyltransferase 2-like" evidence="1">
    <location>
        <begin position="7"/>
        <end position="136"/>
    </location>
</feature>
<dbReference type="PANTHER" id="PTHR43179:SF7">
    <property type="entry name" value="RHAMNOSYLTRANSFERASE WBBL"/>
    <property type="match status" value="1"/>
</dbReference>
<keyword evidence="3" id="KW-1185">Reference proteome</keyword>
<evidence type="ECO:0000259" key="1">
    <source>
        <dbReference type="Pfam" id="PF00535"/>
    </source>
</evidence>
<keyword evidence="2" id="KW-0808">Transferase</keyword>
<dbReference type="SUPFAM" id="SSF53448">
    <property type="entry name" value="Nucleotide-diphospho-sugar transferases"/>
    <property type="match status" value="1"/>
</dbReference>
<dbReference type="InterPro" id="IPR029044">
    <property type="entry name" value="Nucleotide-diphossugar_trans"/>
</dbReference>
<reference evidence="2 3" key="1">
    <citation type="submission" date="2019-03" db="EMBL/GenBank/DDBJ databases">
        <title>Genomics of glacier-inhabiting Cryobacterium strains.</title>
        <authorList>
            <person name="Liu Q."/>
            <person name="Xin Y.-H."/>
        </authorList>
    </citation>
    <scope>NUCLEOTIDE SEQUENCE [LARGE SCALE GENOMIC DNA]</scope>
    <source>
        <strain evidence="2 3">Sr59</strain>
    </source>
</reference>
<dbReference type="GO" id="GO:0016740">
    <property type="term" value="F:transferase activity"/>
    <property type="evidence" value="ECO:0007669"/>
    <property type="project" value="UniProtKB-KW"/>
</dbReference>
<evidence type="ECO:0000313" key="3">
    <source>
        <dbReference type="Proteomes" id="UP000298468"/>
    </source>
</evidence>